<dbReference type="InterPro" id="IPR036291">
    <property type="entry name" value="NAD(P)-bd_dom_sf"/>
</dbReference>
<evidence type="ECO:0000256" key="2">
    <source>
        <dbReference type="ARBA" id="ARBA00022857"/>
    </source>
</evidence>
<evidence type="ECO:0000256" key="3">
    <source>
        <dbReference type="ARBA" id="ARBA00023002"/>
    </source>
</evidence>
<dbReference type="CDD" id="cd05233">
    <property type="entry name" value="SDR_c"/>
    <property type="match status" value="1"/>
</dbReference>
<keyword evidence="5" id="KW-1185">Reference proteome</keyword>
<comment type="similarity">
    <text evidence="1">Belongs to the short-chain dehydrogenases/reductases (SDR) family.</text>
</comment>
<dbReference type="PATRIC" id="fig|1329909.3.peg.2794"/>
<proteinExistence type="inferred from homology"/>
<evidence type="ECO:0008006" key="6">
    <source>
        <dbReference type="Google" id="ProtNLM"/>
    </source>
</evidence>
<dbReference type="InterPro" id="IPR002347">
    <property type="entry name" value="SDR_fam"/>
</dbReference>
<dbReference type="AlphaFoldDB" id="T0GT53"/>
<protein>
    <recommendedName>
        <fullName evidence="6">Short-chain dehydrogenase</fullName>
    </recommendedName>
</protein>
<dbReference type="PRINTS" id="PR00081">
    <property type="entry name" value="GDHRDH"/>
</dbReference>
<reference evidence="4 5" key="1">
    <citation type="journal article" date="2013" name="Genome Announc.">
        <title>Draft Genome Sequence of Sphingobium quisquiliarum Strain P25T, a Novel Hexachlorocyclohexane (HCH)-Degrading Bacterium Isolated from an HCH Dumpsite.</title>
        <authorList>
            <person name="Kumar Singh A."/>
            <person name="Sangwan N."/>
            <person name="Sharma A."/>
            <person name="Gupta V."/>
            <person name="Khurana J.P."/>
            <person name="Lal R."/>
        </authorList>
    </citation>
    <scope>NUCLEOTIDE SEQUENCE [LARGE SCALE GENOMIC DNA]</scope>
    <source>
        <strain evidence="4 5">P25</strain>
    </source>
</reference>
<dbReference type="Proteomes" id="UP000015525">
    <property type="component" value="Unassembled WGS sequence"/>
</dbReference>
<name>T0GT53_9SPHN</name>
<keyword evidence="2" id="KW-0521">NADP</keyword>
<keyword evidence="3" id="KW-0560">Oxidoreductase</keyword>
<evidence type="ECO:0000256" key="1">
    <source>
        <dbReference type="ARBA" id="ARBA00006484"/>
    </source>
</evidence>
<dbReference type="EMBL" id="ATHO01000131">
    <property type="protein sequence ID" value="EQB03812.1"/>
    <property type="molecule type" value="Genomic_DNA"/>
</dbReference>
<gene>
    <name evidence="4" type="ORF">L288_14530</name>
</gene>
<dbReference type="SUPFAM" id="SSF51735">
    <property type="entry name" value="NAD(P)-binding Rossmann-fold domains"/>
    <property type="match status" value="1"/>
</dbReference>
<evidence type="ECO:0000313" key="5">
    <source>
        <dbReference type="Proteomes" id="UP000015525"/>
    </source>
</evidence>
<organism evidence="4 5">
    <name type="scientific">Sphingobium quisquiliarum P25</name>
    <dbReference type="NCBI Taxonomy" id="1329909"/>
    <lineage>
        <taxon>Bacteria</taxon>
        <taxon>Pseudomonadati</taxon>
        <taxon>Pseudomonadota</taxon>
        <taxon>Alphaproteobacteria</taxon>
        <taxon>Sphingomonadales</taxon>
        <taxon>Sphingomonadaceae</taxon>
        <taxon>Sphingobium</taxon>
    </lineage>
</organism>
<dbReference type="PANTHER" id="PTHR43391">
    <property type="entry name" value="RETINOL DEHYDROGENASE-RELATED"/>
    <property type="match status" value="1"/>
</dbReference>
<comment type="caution">
    <text evidence="4">The sequence shown here is derived from an EMBL/GenBank/DDBJ whole genome shotgun (WGS) entry which is preliminary data.</text>
</comment>
<dbReference type="Gene3D" id="3.40.50.720">
    <property type="entry name" value="NAD(P)-binding Rossmann-like Domain"/>
    <property type="match status" value="1"/>
</dbReference>
<evidence type="ECO:0000313" key="4">
    <source>
        <dbReference type="EMBL" id="EQB03812.1"/>
    </source>
</evidence>
<dbReference type="InterPro" id="IPR020904">
    <property type="entry name" value="Sc_DH/Rdtase_CS"/>
</dbReference>
<dbReference type="RefSeq" id="WP_021239022.1">
    <property type="nucleotide sequence ID" value="NZ_ATHO01000131.1"/>
</dbReference>
<dbReference type="PROSITE" id="PS00061">
    <property type="entry name" value="ADH_SHORT"/>
    <property type="match status" value="1"/>
</dbReference>
<dbReference type="PANTHER" id="PTHR43391:SF14">
    <property type="entry name" value="DEHYDROGENASE_REDUCTASE SDR FAMILY PROTEIN 7-LIKE"/>
    <property type="match status" value="1"/>
</dbReference>
<dbReference type="GO" id="GO:0016491">
    <property type="term" value="F:oxidoreductase activity"/>
    <property type="evidence" value="ECO:0007669"/>
    <property type="project" value="UniProtKB-KW"/>
</dbReference>
<dbReference type="Pfam" id="PF00106">
    <property type="entry name" value="adh_short"/>
    <property type="match status" value="1"/>
</dbReference>
<sequence>MPDYAGKVAYITGSGSGIGRGLAMAFARGGAALALVDISPSSLEEVKAAAEEAGSPKVTIHVGDVTDNDRLAAIAGEVLDAHGEVHYLCANAGVGLAGIPFTKVTPEEVRWSLDVNTISVYETVRSLMPSMLAHGKPAYILCTASLAALVASPGWHIALYAAAKFGVAALSQGMRDEIGDRPIRVSTIYPGLTRTNIGANFLALRPAGGVTPDIPEGLAESEKTISPDQSAQIILAAAAAGVEDIFTHPDDAREMHQEYCDRIQKGIAGSSAVVARIRDHVTA</sequence>
<accession>T0GT53</accession>